<keyword evidence="5 7" id="KW-1133">Transmembrane helix</keyword>
<dbReference type="GO" id="GO:0005886">
    <property type="term" value="C:plasma membrane"/>
    <property type="evidence" value="ECO:0007669"/>
    <property type="project" value="UniProtKB-SubCell"/>
</dbReference>
<keyword evidence="3" id="KW-1003">Cell membrane</keyword>
<dbReference type="OrthoDB" id="5465282at2"/>
<evidence type="ECO:0000256" key="6">
    <source>
        <dbReference type="ARBA" id="ARBA00023136"/>
    </source>
</evidence>
<feature type="transmembrane region" description="Helical" evidence="7">
    <location>
        <begin position="5"/>
        <end position="22"/>
    </location>
</feature>
<dbReference type="Proteomes" id="UP000184016">
    <property type="component" value="Unassembled WGS sequence"/>
</dbReference>
<accession>A0A1M6S7J8</accession>
<feature type="transmembrane region" description="Helical" evidence="7">
    <location>
        <begin position="67"/>
        <end position="86"/>
    </location>
</feature>
<comment type="subcellular location">
    <subcellularLocation>
        <location evidence="1">Cell membrane</location>
        <topology evidence="1">Multi-pass membrane protein</topology>
    </subcellularLocation>
</comment>
<dbReference type="PANTHER" id="PTHR34184:SF4">
    <property type="entry name" value="UPF0718 PROTEIN YCGR"/>
    <property type="match status" value="1"/>
</dbReference>
<keyword evidence="9" id="KW-1185">Reference proteome</keyword>
<dbReference type="RefSeq" id="WP_072874210.1">
    <property type="nucleotide sequence ID" value="NZ_FRAF01000013.1"/>
</dbReference>
<protein>
    <recommendedName>
        <fullName evidence="10">Permease</fullName>
    </recommendedName>
</protein>
<dbReference type="Pfam" id="PF03773">
    <property type="entry name" value="ArsP_1"/>
    <property type="match status" value="1"/>
</dbReference>
<proteinExistence type="inferred from homology"/>
<reference evidence="9" key="1">
    <citation type="submission" date="2016-11" db="EMBL/GenBank/DDBJ databases">
        <authorList>
            <person name="Varghese N."/>
            <person name="Submissions S."/>
        </authorList>
    </citation>
    <scope>NUCLEOTIDE SEQUENCE [LARGE SCALE GENOMIC DNA]</scope>
    <source>
        <strain evidence="9">USBA-503</strain>
    </source>
</reference>
<evidence type="ECO:0000256" key="7">
    <source>
        <dbReference type="SAM" id="Phobius"/>
    </source>
</evidence>
<dbReference type="AlphaFoldDB" id="A0A1M6S7J8"/>
<organism evidence="8 9">
    <name type="scientific">Alicyclobacillus tolerans</name>
    <dbReference type="NCBI Taxonomy" id="90970"/>
    <lineage>
        <taxon>Bacteria</taxon>
        <taxon>Bacillati</taxon>
        <taxon>Bacillota</taxon>
        <taxon>Bacilli</taxon>
        <taxon>Bacillales</taxon>
        <taxon>Alicyclobacillaceae</taxon>
        <taxon>Alicyclobacillus</taxon>
    </lineage>
</organism>
<evidence type="ECO:0000256" key="3">
    <source>
        <dbReference type="ARBA" id="ARBA00022475"/>
    </source>
</evidence>
<gene>
    <name evidence="8" type="ORF">SAMN05443507_11352</name>
</gene>
<keyword evidence="4 7" id="KW-0812">Transmembrane</keyword>
<evidence type="ECO:0000313" key="9">
    <source>
        <dbReference type="Proteomes" id="UP000184016"/>
    </source>
</evidence>
<sequence>MDRILLTVGLCTIGTYTILMFYKPELAHDGVESSLSMLIQAMPWMLVSMFIAGLISQVIDTKVIARFLGPQSGLSGIIIGALFGLMGTGSRWAVYPLAAGLLNAKAAPGAVFSFLTSWQLVSLPRIPAEFPFLGVPYTILRAVVSFIVSIIGGLLLEWISKIFLT</sequence>
<evidence type="ECO:0000256" key="1">
    <source>
        <dbReference type="ARBA" id="ARBA00004651"/>
    </source>
</evidence>
<evidence type="ECO:0000256" key="2">
    <source>
        <dbReference type="ARBA" id="ARBA00006386"/>
    </source>
</evidence>
<dbReference type="STRING" id="1830138.SAMN05443507_11352"/>
<dbReference type="PANTHER" id="PTHR34184">
    <property type="entry name" value="UPF0718 PROTEIN YCGR"/>
    <property type="match status" value="1"/>
</dbReference>
<evidence type="ECO:0000313" key="8">
    <source>
        <dbReference type="EMBL" id="SHK40649.1"/>
    </source>
</evidence>
<evidence type="ECO:0000256" key="4">
    <source>
        <dbReference type="ARBA" id="ARBA00022692"/>
    </source>
</evidence>
<evidence type="ECO:0000256" key="5">
    <source>
        <dbReference type="ARBA" id="ARBA00022989"/>
    </source>
</evidence>
<dbReference type="EMBL" id="FRAF01000013">
    <property type="protein sequence ID" value="SHK40649.1"/>
    <property type="molecule type" value="Genomic_DNA"/>
</dbReference>
<dbReference type="InterPro" id="IPR052923">
    <property type="entry name" value="UPF0718"/>
</dbReference>
<feature type="transmembrane region" description="Helical" evidence="7">
    <location>
        <begin position="34"/>
        <end position="55"/>
    </location>
</feature>
<feature type="transmembrane region" description="Helical" evidence="7">
    <location>
        <begin position="139"/>
        <end position="159"/>
    </location>
</feature>
<name>A0A1M6S7J8_9BACL</name>
<dbReference type="InterPro" id="IPR005524">
    <property type="entry name" value="DUF318"/>
</dbReference>
<comment type="similarity">
    <text evidence="2">Belongs to the UPF0718 family.</text>
</comment>
<evidence type="ECO:0008006" key="10">
    <source>
        <dbReference type="Google" id="ProtNLM"/>
    </source>
</evidence>
<keyword evidence="6 7" id="KW-0472">Membrane</keyword>